<dbReference type="InterPro" id="IPR005493">
    <property type="entry name" value="RraA/RraA-like"/>
</dbReference>
<evidence type="ECO:0000313" key="13">
    <source>
        <dbReference type="Proteomes" id="UP001361570"/>
    </source>
</evidence>
<keyword evidence="13" id="KW-1185">Reference proteome</keyword>
<evidence type="ECO:0000256" key="1">
    <source>
        <dbReference type="ARBA" id="ARBA00001342"/>
    </source>
</evidence>
<dbReference type="EC" id="4.1.3.17" evidence="5"/>
<dbReference type="PANTHER" id="PTHR33254:SF16">
    <property type="entry name" value="BLR3842 PROTEIN"/>
    <property type="match status" value="1"/>
</dbReference>
<comment type="cofactor">
    <cofactor evidence="2">
        <name>a divalent metal cation</name>
        <dbReference type="ChEBI" id="CHEBI:60240"/>
    </cofactor>
</comment>
<dbReference type="NCBIfam" id="NF006093">
    <property type="entry name" value="PRK08245.1"/>
    <property type="match status" value="1"/>
</dbReference>
<dbReference type="Pfam" id="PF03737">
    <property type="entry name" value="RraA-like"/>
    <property type="match status" value="1"/>
</dbReference>
<comment type="function">
    <text evidence="8">Catalyzes the aldol cleavage of 4-hydroxy-4-methyl-2-oxoglutarate (HMG) into 2 molecules of pyruvate. Also contains a secondary oxaloacetate (OAA) decarboxylase activity due to the common pyruvate enolate transition state formed following C-C bond cleavage in the retro-aldol and decarboxylation reactions.</text>
</comment>
<reference evidence="12 13" key="1">
    <citation type="submission" date="2024-03" db="EMBL/GenBank/DDBJ databases">
        <title>Draft genome sequence of Klenkia sp. LSe6-5.</title>
        <authorList>
            <person name="Duangmal K."/>
            <person name="Chantavorakit T."/>
        </authorList>
    </citation>
    <scope>NUCLEOTIDE SEQUENCE [LARGE SCALE GENOMIC DNA]</scope>
    <source>
        <strain evidence="12 13">LSe6-5</strain>
    </source>
</reference>
<protein>
    <recommendedName>
        <fullName evidence="7">Putative 4-hydroxy-4-methyl-2-oxoglutarate aldolase</fullName>
        <ecNumber evidence="6">4.1.1.112</ecNumber>
        <ecNumber evidence="5">4.1.3.17</ecNumber>
    </recommendedName>
    <alternativeName>
        <fullName evidence="10">Oxaloacetate decarboxylase</fullName>
    </alternativeName>
    <alternativeName>
        <fullName evidence="9">RraA-like protein</fullName>
    </alternativeName>
</protein>
<evidence type="ECO:0000256" key="9">
    <source>
        <dbReference type="ARBA" id="ARBA00030169"/>
    </source>
</evidence>
<evidence type="ECO:0000256" key="11">
    <source>
        <dbReference type="ARBA" id="ARBA00047973"/>
    </source>
</evidence>
<dbReference type="EC" id="4.1.1.112" evidence="6"/>
<organism evidence="12 13">
    <name type="scientific">Klenkia sesuvii</name>
    <dbReference type="NCBI Taxonomy" id="3103137"/>
    <lineage>
        <taxon>Bacteria</taxon>
        <taxon>Bacillati</taxon>
        <taxon>Actinomycetota</taxon>
        <taxon>Actinomycetes</taxon>
        <taxon>Geodermatophilales</taxon>
        <taxon>Geodermatophilaceae</taxon>
        <taxon>Klenkia</taxon>
    </lineage>
</organism>
<dbReference type="Gene3D" id="3.50.30.40">
    <property type="entry name" value="Ribonuclease E inhibitor RraA/RraA-like"/>
    <property type="match status" value="1"/>
</dbReference>
<proteinExistence type="inferred from homology"/>
<dbReference type="EMBL" id="JBAPLU010000004">
    <property type="protein sequence ID" value="MEI4271123.1"/>
    <property type="molecule type" value="Genomic_DNA"/>
</dbReference>
<comment type="catalytic activity">
    <reaction evidence="1">
        <text>4-hydroxy-4-methyl-2-oxoglutarate = 2 pyruvate</text>
        <dbReference type="Rhea" id="RHEA:22748"/>
        <dbReference type="ChEBI" id="CHEBI:15361"/>
        <dbReference type="ChEBI" id="CHEBI:58276"/>
        <dbReference type="EC" id="4.1.3.17"/>
    </reaction>
</comment>
<name>A0ABU8DR49_9ACTN</name>
<evidence type="ECO:0000256" key="10">
    <source>
        <dbReference type="ARBA" id="ARBA00032305"/>
    </source>
</evidence>
<evidence type="ECO:0000256" key="7">
    <source>
        <dbReference type="ARBA" id="ARBA00016549"/>
    </source>
</evidence>
<gene>
    <name evidence="12" type="ORF">TEK04_05270</name>
</gene>
<dbReference type="Proteomes" id="UP001361570">
    <property type="component" value="Unassembled WGS sequence"/>
</dbReference>
<evidence type="ECO:0000313" key="12">
    <source>
        <dbReference type="EMBL" id="MEI4271123.1"/>
    </source>
</evidence>
<comment type="caution">
    <text evidence="12">The sequence shown here is derived from an EMBL/GenBank/DDBJ whole genome shotgun (WGS) entry which is preliminary data.</text>
</comment>
<evidence type="ECO:0000256" key="5">
    <source>
        <dbReference type="ARBA" id="ARBA00012213"/>
    </source>
</evidence>
<sequence>MELNEDAPDRPVELPEAAWAALQQVSVETLVHVLQKRGITNSFLTGLRPLLPGKRMVGYARTLRFVPLREDLQADLVRGRNAQRVAVEECRADDVLVIDARQVPDAGTIGDLMAMRLQRRGAAGVVTDGALRDAAAVEAMGFPTYRQADHAATFGRRHMPFETNRPVSCAGVFVVPGDLVVGDAGGCVVLPAALAAEVALAAVEQELEETWAAERIDAGEPTLGTFPVGADRRAEFDAWRARREQG</sequence>
<comment type="similarity">
    <text evidence="3">Belongs to the class II aldolase/RraA-like family.</text>
</comment>
<comment type="catalytic activity">
    <reaction evidence="11">
        <text>oxaloacetate + H(+) = pyruvate + CO2</text>
        <dbReference type="Rhea" id="RHEA:15641"/>
        <dbReference type="ChEBI" id="CHEBI:15361"/>
        <dbReference type="ChEBI" id="CHEBI:15378"/>
        <dbReference type="ChEBI" id="CHEBI:16452"/>
        <dbReference type="ChEBI" id="CHEBI:16526"/>
        <dbReference type="EC" id="4.1.1.112"/>
    </reaction>
</comment>
<evidence type="ECO:0000256" key="6">
    <source>
        <dbReference type="ARBA" id="ARBA00012947"/>
    </source>
</evidence>
<evidence type="ECO:0000256" key="2">
    <source>
        <dbReference type="ARBA" id="ARBA00001968"/>
    </source>
</evidence>
<comment type="subunit">
    <text evidence="4">Homotrimer.</text>
</comment>
<dbReference type="SUPFAM" id="SSF89562">
    <property type="entry name" value="RraA-like"/>
    <property type="match status" value="1"/>
</dbReference>
<dbReference type="RefSeq" id="WP_336403268.1">
    <property type="nucleotide sequence ID" value="NZ_JBAPLU010000004.1"/>
</dbReference>
<dbReference type="PANTHER" id="PTHR33254">
    <property type="entry name" value="4-HYDROXY-4-METHYL-2-OXOGLUTARATE ALDOLASE 3-RELATED"/>
    <property type="match status" value="1"/>
</dbReference>
<evidence type="ECO:0000256" key="3">
    <source>
        <dbReference type="ARBA" id="ARBA00008621"/>
    </source>
</evidence>
<evidence type="ECO:0000256" key="8">
    <source>
        <dbReference type="ARBA" id="ARBA00025046"/>
    </source>
</evidence>
<accession>A0ABU8DR49</accession>
<dbReference type="InterPro" id="IPR036704">
    <property type="entry name" value="RraA/RraA-like_sf"/>
</dbReference>
<dbReference type="CDD" id="cd16841">
    <property type="entry name" value="RraA_family"/>
    <property type="match status" value="1"/>
</dbReference>
<evidence type="ECO:0000256" key="4">
    <source>
        <dbReference type="ARBA" id="ARBA00011233"/>
    </source>
</evidence>